<dbReference type="PRINTS" id="PR00260">
    <property type="entry name" value="CHEMTRNSDUCR"/>
</dbReference>
<dbReference type="InterPro" id="IPR047347">
    <property type="entry name" value="YvaQ-like_sensor"/>
</dbReference>
<reference evidence="9" key="1">
    <citation type="submission" date="2006-02" db="EMBL/GenBank/DDBJ databases">
        <title>Complete sequence of chromosome of Rhodoferax ferrireducens DSM 15236.</title>
        <authorList>
            <person name="Copeland A."/>
            <person name="Lucas S."/>
            <person name="Lapidus A."/>
            <person name="Barry K."/>
            <person name="Detter J.C."/>
            <person name="Glavina del Rio T."/>
            <person name="Hammon N."/>
            <person name="Israni S."/>
            <person name="Pitluck S."/>
            <person name="Brettin T."/>
            <person name="Bruce D."/>
            <person name="Han C."/>
            <person name="Tapia R."/>
            <person name="Gilna P."/>
            <person name="Kiss H."/>
            <person name="Schmutz J."/>
            <person name="Larimer F."/>
            <person name="Land M."/>
            <person name="Kyrpides N."/>
            <person name="Ivanova N."/>
            <person name="Richardson P."/>
        </authorList>
    </citation>
    <scope>NUCLEOTIDE SEQUENCE [LARGE SCALE GENOMIC DNA]</scope>
    <source>
        <strain evidence="9">ATCC BAA-621 / DSM 15236 / T118</strain>
    </source>
</reference>
<dbReference type="Gene3D" id="6.10.340.10">
    <property type="match status" value="1"/>
</dbReference>
<dbReference type="AlphaFoldDB" id="Q21WU9"/>
<evidence type="ECO:0000256" key="1">
    <source>
        <dbReference type="ARBA" id="ARBA00004370"/>
    </source>
</evidence>
<dbReference type="KEGG" id="rfr:Rfer_2029"/>
<dbReference type="FunFam" id="1.10.287.950:FF:000001">
    <property type="entry name" value="Methyl-accepting chemotaxis sensory transducer"/>
    <property type="match status" value="1"/>
</dbReference>
<keyword evidence="5" id="KW-0812">Transmembrane</keyword>
<dbReference type="CDD" id="cd19411">
    <property type="entry name" value="MCP2201-like_sensor"/>
    <property type="match status" value="1"/>
</dbReference>
<dbReference type="Pfam" id="PF00015">
    <property type="entry name" value="MCPsignal"/>
    <property type="match status" value="1"/>
</dbReference>
<dbReference type="HOGENOM" id="CLU_000445_107_16_4"/>
<evidence type="ECO:0000256" key="2">
    <source>
        <dbReference type="ARBA" id="ARBA00022481"/>
    </source>
</evidence>
<organism evidence="8 9">
    <name type="scientific">Albidiferax ferrireducens (strain ATCC BAA-621 / DSM 15236 / T118)</name>
    <name type="common">Rhodoferax ferrireducens</name>
    <dbReference type="NCBI Taxonomy" id="338969"/>
    <lineage>
        <taxon>Bacteria</taxon>
        <taxon>Pseudomonadati</taxon>
        <taxon>Pseudomonadota</taxon>
        <taxon>Betaproteobacteria</taxon>
        <taxon>Burkholderiales</taxon>
        <taxon>Comamonadaceae</taxon>
        <taxon>Rhodoferax</taxon>
    </lineage>
</organism>
<dbReference type="SMART" id="SM00304">
    <property type="entry name" value="HAMP"/>
    <property type="match status" value="1"/>
</dbReference>
<evidence type="ECO:0000259" key="6">
    <source>
        <dbReference type="PROSITE" id="PS50111"/>
    </source>
</evidence>
<feature type="domain" description="HAMP" evidence="7">
    <location>
        <begin position="220"/>
        <end position="272"/>
    </location>
</feature>
<evidence type="ECO:0000313" key="8">
    <source>
        <dbReference type="EMBL" id="ABD69754.1"/>
    </source>
</evidence>
<feature type="transmembrane region" description="Helical" evidence="5">
    <location>
        <begin position="198"/>
        <end position="219"/>
    </location>
</feature>
<dbReference type="PANTHER" id="PTHR43531">
    <property type="entry name" value="PROTEIN ICFG"/>
    <property type="match status" value="1"/>
</dbReference>
<comment type="subcellular location">
    <subcellularLocation>
        <location evidence="1">Membrane</location>
    </subcellularLocation>
</comment>
<dbReference type="CDD" id="cd11386">
    <property type="entry name" value="MCP_signal"/>
    <property type="match status" value="1"/>
</dbReference>
<evidence type="ECO:0000256" key="5">
    <source>
        <dbReference type="SAM" id="Phobius"/>
    </source>
</evidence>
<gene>
    <name evidence="8" type="ordered locus">Rfer_2029</name>
</gene>
<keyword evidence="5" id="KW-0472">Membrane</keyword>
<dbReference type="GO" id="GO:0005886">
    <property type="term" value="C:plasma membrane"/>
    <property type="evidence" value="ECO:0007669"/>
    <property type="project" value="TreeGrafter"/>
</dbReference>
<dbReference type="EMBL" id="CP000267">
    <property type="protein sequence ID" value="ABD69754.1"/>
    <property type="molecule type" value="Genomic_DNA"/>
</dbReference>
<proteinExistence type="inferred from homology"/>
<dbReference type="STRING" id="338969.Rfer_2029"/>
<keyword evidence="4" id="KW-0807">Transducer</keyword>
<evidence type="ECO:0000256" key="3">
    <source>
        <dbReference type="ARBA" id="ARBA00029447"/>
    </source>
</evidence>
<dbReference type="SMART" id="SM00283">
    <property type="entry name" value="MA"/>
    <property type="match status" value="1"/>
</dbReference>
<dbReference type="GO" id="GO:0006935">
    <property type="term" value="P:chemotaxis"/>
    <property type="evidence" value="ECO:0007669"/>
    <property type="project" value="InterPro"/>
</dbReference>
<sequence length="529" mass="55875">MTMSTVLSKFNGAWSFSRQIRVVLSLVLAVALLGSALGVWSLQRVANETSRMVDDAMATERLAVDLYRHLALNVARSKAFALSSEPQVADVLTPEINQTSTVVDELLRQLGSRLSSPDDQLMLGHMLQANREFLRARQELTLARDGGVTANIEQVYAKRFSPAAQALLEAVARLRDSRQARIDASVVEIAGLSRSAQWGLVLFGCGALLLGGLLSAWLVRAITRPIHQAVDAADRVAALDLSDPIDGHDRDEGGRLLAALSRMQSSLHTLVSEVQGASHGVAEGATQIATGNLDFSSRTELAASFLQQTAAAVEQIAATLHQSLAAASRGEALARSAAVEATAGRKAMTEVMQTMSDISQSSHQIAQITAVIDGIAFQTNILALNAAVEAARAGEHGRGFAVVAAEVRALANRSAVAAQEIRSLIGVSVDKAKLGTLNVRQARDTMSAIDDAVARVVQVIGDISTGTREQSAGMASINTALSRLDQMTQQNAAVVEQSAAAAQSLQAQAGDLRDMAGQFRLPALALALR</sequence>
<dbReference type="Gene3D" id="1.10.287.950">
    <property type="entry name" value="Methyl-accepting chemotaxis protein"/>
    <property type="match status" value="1"/>
</dbReference>
<name>Q21WU9_ALBFT</name>
<dbReference type="InterPro" id="IPR003660">
    <property type="entry name" value="HAMP_dom"/>
</dbReference>
<comment type="similarity">
    <text evidence="3">Belongs to the methyl-accepting chemotaxis (MCP) protein family.</text>
</comment>
<dbReference type="Proteomes" id="UP000008332">
    <property type="component" value="Chromosome"/>
</dbReference>
<dbReference type="GO" id="GO:0004888">
    <property type="term" value="F:transmembrane signaling receptor activity"/>
    <property type="evidence" value="ECO:0007669"/>
    <property type="project" value="InterPro"/>
</dbReference>
<keyword evidence="5" id="KW-1133">Transmembrane helix</keyword>
<dbReference type="PROSITE" id="PS50111">
    <property type="entry name" value="CHEMOTAXIS_TRANSDUC_2"/>
    <property type="match status" value="1"/>
</dbReference>
<evidence type="ECO:0000259" key="7">
    <source>
        <dbReference type="PROSITE" id="PS50885"/>
    </source>
</evidence>
<accession>Q21WU9</accession>
<dbReference type="GO" id="GO:0007165">
    <property type="term" value="P:signal transduction"/>
    <property type="evidence" value="ECO:0007669"/>
    <property type="project" value="UniProtKB-KW"/>
</dbReference>
<evidence type="ECO:0000313" key="9">
    <source>
        <dbReference type="Proteomes" id="UP000008332"/>
    </source>
</evidence>
<dbReference type="PANTHER" id="PTHR43531:SF14">
    <property type="entry name" value="METHYL-ACCEPTING CHEMOTAXIS PROTEIN I-RELATED"/>
    <property type="match status" value="1"/>
</dbReference>
<evidence type="ECO:0000256" key="4">
    <source>
        <dbReference type="PROSITE-ProRule" id="PRU00284"/>
    </source>
</evidence>
<keyword evidence="2" id="KW-0488">Methylation</keyword>
<keyword evidence="9" id="KW-1185">Reference proteome</keyword>
<dbReference type="InterPro" id="IPR004089">
    <property type="entry name" value="MCPsignal_dom"/>
</dbReference>
<dbReference type="Pfam" id="PF00672">
    <property type="entry name" value="HAMP"/>
    <property type="match status" value="1"/>
</dbReference>
<dbReference type="InterPro" id="IPR004090">
    <property type="entry name" value="Chemotax_Me-accpt_rcpt"/>
</dbReference>
<dbReference type="eggNOG" id="COG0840">
    <property type="taxonomic scope" value="Bacteria"/>
</dbReference>
<protein>
    <submittedName>
        <fullName evidence="8">Methyl-accepting chemotaxis sensory transducer</fullName>
    </submittedName>
</protein>
<dbReference type="PROSITE" id="PS50885">
    <property type="entry name" value="HAMP"/>
    <property type="match status" value="1"/>
</dbReference>
<dbReference type="InterPro" id="IPR051310">
    <property type="entry name" value="MCP_chemotaxis"/>
</dbReference>
<dbReference type="SUPFAM" id="SSF58104">
    <property type="entry name" value="Methyl-accepting chemotaxis protein (MCP) signaling domain"/>
    <property type="match status" value="1"/>
</dbReference>
<feature type="domain" description="Methyl-accepting transducer" evidence="6">
    <location>
        <begin position="277"/>
        <end position="506"/>
    </location>
</feature>